<feature type="region of interest" description="Disordered" evidence="1">
    <location>
        <begin position="35"/>
        <end position="54"/>
    </location>
</feature>
<dbReference type="AlphaFoldDB" id="A0A256GLS9"/>
<dbReference type="Proteomes" id="UP000216363">
    <property type="component" value="Unassembled WGS sequence"/>
</dbReference>
<evidence type="ECO:0000256" key="1">
    <source>
        <dbReference type="SAM" id="MobiDB-lite"/>
    </source>
</evidence>
<organism evidence="2 3">
    <name type="scientific">Brucella lupini</name>
    <dbReference type="NCBI Taxonomy" id="255457"/>
    <lineage>
        <taxon>Bacteria</taxon>
        <taxon>Pseudomonadati</taxon>
        <taxon>Pseudomonadota</taxon>
        <taxon>Alphaproteobacteria</taxon>
        <taxon>Hyphomicrobiales</taxon>
        <taxon>Brucellaceae</taxon>
        <taxon>Brucella/Ochrobactrum group</taxon>
        <taxon>Brucella</taxon>
    </lineage>
</organism>
<gene>
    <name evidence="2" type="ORF">CES86_3037</name>
</gene>
<sequence length="54" mass="5689">MFPVPLGWLHRPQTGKADRICGAIPEIETSNAEPFGLAIPNSGSSRACGPARRG</sequence>
<dbReference type="EMBL" id="NNRN01000052">
    <property type="protein sequence ID" value="OYR28039.1"/>
    <property type="molecule type" value="Genomic_DNA"/>
</dbReference>
<name>A0A256GLS9_9HYPH</name>
<protein>
    <submittedName>
        <fullName evidence="2">Uncharacterized protein</fullName>
    </submittedName>
</protein>
<accession>A0A256GLS9</accession>
<comment type="caution">
    <text evidence="2">The sequence shown here is derived from an EMBL/GenBank/DDBJ whole genome shotgun (WGS) entry which is preliminary data.</text>
</comment>
<reference evidence="2 3" key="1">
    <citation type="submission" date="2017-07" db="EMBL/GenBank/DDBJ databases">
        <title>Draft genome of Ochrobactrum lupini type strain LUP21.</title>
        <authorList>
            <person name="Krzyzanowska D.M."/>
            <person name="Jafra S."/>
        </authorList>
    </citation>
    <scope>NUCLEOTIDE SEQUENCE [LARGE SCALE GENOMIC DNA]</scope>
    <source>
        <strain evidence="2 3">LUP21</strain>
    </source>
</reference>
<proteinExistence type="predicted"/>
<evidence type="ECO:0000313" key="3">
    <source>
        <dbReference type="Proteomes" id="UP000216363"/>
    </source>
</evidence>
<evidence type="ECO:0000313" key="2">
    <source>
        <dbReference type="EMBL" id="OYR28039.1"/>
    </source>
</evidence>